<comment type="caution">
    <text evidence="1">The sequence shown here is derived from an EMBL/GenBank/DDBJ whole genome shotgun (WGS) entry which is preliminary data.</text>
</comment>
<dbReference type="Proteomes" id="UP000068603">
    <property type="component" value="Unassembled WGS sequence"/>
</dbReference>
<evidence type="ECO:0000313" key="1">
    <source>
        <dbReference type="EMBL" id="KWA67048.1"/>
    </source>
</evidence>
<dbReference type="Pfam" id="PF11136">
    <property type="entry name" value="DUF2889"/>
    <property type="match status" value="1"/>
</dbReference>
<gene>
    <name evidence="1" type="ORF">WT44_04450</name>
</gene>
<protein>
    <submittedName>
        <fullName evidence="1">Uncharacterized protein</fullName>
    </submittedName>
</protein>
<dbReference type="AlphaFoldDB" id="A0A106F339"/>
<sequence>MPRQLRHRRAIRAEAYEREDGLWDIEACLTDHKPRDVALASGIRPNGLPIHELWLRVTIDRDLNIVDAEASSEWVPYPGHCQSANPAYRALVGLNLFRHFRRDANRLLSGVAGCSHLTELCAVLPTAAIQAFAGDVWSVQEGGGERPDHDDGAPAEPPFQLGRCRALRFDGEVVQQFYPRWYGASRPESDMPVGDGTKE</sequence>
<dbReference type="InterPro" id="IPR021312">
    <property type="entry name" value="DUF2889"/>
</dbReference>
<dbReference type="EMBL" id="LPHB01000018">
    <property type="protein sequence ID" value="KWA67048.1"/>
    <property type="molecule type" value="Genomic_DNA"/>
</dbReference>
<proteinExistence type="predicted"/>
<dbReference type="STRING" id="1503054.WT74_14050"/>
<name>A0A106F339_9BURK</name>
<reference evidence="1 2" key="1">
    <citation type="submission" date="2015-11" db="EMBL/GenBank/DDBJ databases">
        <title>Expanding the genomic diversity of Burkholderia species for the development of highly accurate diagnostics.</title>
        <authorList>
            <person name="Sahl J."/>
            <person name="Keim P."/>
            <person name="Wagner D."/>
        </authorList>
    </citation>
    <scope>NUCLEOTIDE SEQUENCE [LARGE SCALE GENOMIC DNA]</scope>
    <source>
        <strain evidence="1 2">MSMB1960WGS</strain>
    </source>
</reference>
<organism evidence="1">
    <name type="scientific">Burkholderia stagnalis</name>
    <dbReference type="NCBI Taxonomy" id="1503054"/>
    <lineage>
        <taxon>Bacteria</taxon>
        <taxon>Pseudomonadati</taxon>
        <taxon>Pseudomonadota</taxon>
        <taxon>Betaproteobacteria</taxon>
        <taxon>Burkholderiales</taxon>
        <taxon>Burkholderiaceae</taxon>
        <taxon>Burkholderia</taxon>
        <taxon>Burkholderia cepacia complex</taxon>
    </lineage>
</organism>
<evidence type="ECO:0000313" key="2">
    <source>
        <dbReference type="Proteomes" id="UP000068603"/>
    </source>
</evidence>
<accession>A0A106F339</accession>
<dbReference type="KEGG" id="bstg:WT74_14050"/>